<protein>
    <submittedName>
        <fullName evidence="3">Uncharacterized protein</fullName>
    </submittedName>
</protein>
<dbReference type="AlphaFoldDB" id="A0A0C2F657"/>
<dbReference type="EMBL" id="AWTV01000004">
    <property type="protein sequence ID" value="KIH94419.1"/>
    <property type="molecule type" value="Genomic_DNA"/>
</dbReference>
<dbReference type="GeneID" id="63678743"/>
<dbReference type="HOGENOM" id="CLU_300741_0_0_1"/>
<name>A0A0C2F657_9PEZI</name>
<evidence type="ECO:0000313" key="3">
    <source>
        <dbReference type="EMBL" id="KIH94419.1"/>
    </source>
</evidence>
<evidence type="ECO:0000313" key="4">
    <source>
        <dbReference type="Proteomes" id="UP000031575"/>
    </source>
</evidence>
<dbReference type="Proteomes" id="UP000031575">
    <property type="component" value="Unassembled WGS sequence"/>
</dbReference>
<accession>A0A0C2F657</accession>
<keyword evidence="4" id="KW-1185">Reference proteome</keyword>
<dbReference type="VEuPathDB" id="FungiDB:SPBR_05559"/>
<gene>
    <name evidence="3" type="ORF">SPBR_05559</name>
</gene>
<sequence>MYVTSASSPFFARRSRRLRSAASSAFFWSLTSRSMASLDGRLSANDVDSAVEKNRPRRRRPLDRRQLVARVLLEVRPRQVGRVADLLLVDLAGLLCVVLEGRVVARSLSSAVQSHARLRSKSPPASSTSAFRILCDVTATLRRSAVSCDASVDSRWVSAAAALRFWSEDDFARACSALKRAIRSAAEGAAAAAAAASFCGPGTGGTFIGVSGSFVGFCVGFRVGSSAFAVSASAGSTSVASTSPGCVVSTASGSASGSGLDSLSGSLALAAPRLEARVALGFDAAASSTAASSSSCVVVGSPAGSATGSLAAASAFLEARVALFRRGMVCDVRCTRWRTEVDERVVDDSTSCGWKAAKGCDWWLPVARVDPTRDFPRESRFCSGSEWLFTAFRNRGRKSHATASFSTSILTDVPGPAPTPDDSIEWPDSLSTTPCTYAHIRPPRARSFSTTPKADLPRIAPGTIIPRPPPRVSPRVQRPEWQMRPGTPLYELPVSVLDLDAEDNPHVRPYDEAVDGRREAEKWAKAHASIDALSARLAQTEQQIRAAQLRMQVMEQQRTPWQVLDKDVWAAVLGVRDPGHGNVLHHNGISARLAATPQKVPLLLHRALAAREKKDGVATTAEQLSKALQLCRTPMELRRVVSLAVQTPSGRAITRQCSTAIAQRLASFVETRTWRKHKDAVDDRDTARQVTAMLLNWSHALDEGGTAAAAETSSMWAVGLWTAALVGQPMAMRRFLQAGLGSGTDADKARFLETWPNQESKDAGSWPAAALALQSLLDSLRGKVAASALDGTRAELFSLLTGVHLLRPAADAGPDVSFRVLLSELPSQVPYSHLYVATLAELGGVRTLWEQQQKTGTAVGSDTLVTAVVRYAVYAEAQAPMPTPSATSSLDRSAANSSVWDLQTIVNYEAARATARQPPTLFPTLRPVPPPLGEHETAAQPAVTVDDAFRDAVVAAFSQESAEAAVQAIDALLQARQDGQRGSRAAGAVPEKAQA</sequence>
<feature type="region of interest" description="Disordered" evidence="2">
    <location>
        <begin position="446"/>
        <end position="477"/>
    </location>
</feature>
<feature type="coiled-coil region" evidence="1">
    <location>
        <begin position="530"/>
        <end position="557"/>
    </location>
</feature>
<dbReference type="OrthoDB" id="4581301at2759"/>
<keyword evidence="1" id="KW-0175">Coiled coil</keyword>
<comment type="caution">
    <text evidence="3">The sequence shown here is derived from an EMBL/GenBank/DDBJ whole genome shotgun (WGS) entry which is preliminary data.</text>
</comment>
<evidence type="ECO:0000256" key="1">
    <source>
        <dbReference type="SAM" id="Coils"/>
    </source>
</evidence>
<dbReference type="RefSeq" id="XP_040622429.1">
    <property type="nucleotide sequence ID" value="XM_040763822.1"/>
</dbReference>
<evidence type="ECO:0000256" key="2">
    <source>
        <dbReference type="SAM" id="MobiDB-lite"/>
    </source>
</evidence>
<proteinExistence type="predicted"/>
<organism evidence="3 4">
    <name type="scientific">Sporothrix brasiliensis 5110</name>
    <dbReference type="NCBI Taxonomy" id="1398154"/>
    <lineage>
        <taxon>Eukaryota</taxon>
        <taxon>Fungi</taxon>
        <taxon>Dikarya</taxon>
        <taxon>Ascomycota</taxon>
        <taxon>Pezizomycotina</taxon>
        <taxon>Sordariomycetes</taxon>
        <taxon>Sordariomycetidae</taxon>
        <taxon>Ophiostomatales</taxon>
        <taxon>Ophiostomataceae</taxon>
        <taxon>Sporothrix</taxon>
    </lineage>
</organism>
<reference evidence="3 4" key="1">
    <citation type="journal article" date="2014" name="BMC Genomics">
        <title>Comparative genomics of the major fungal agents of human and animal Sporotrichosis: Sporothrix schenckii and Sporothrix brasiliensis.</title>
        <authorList>
            <person name="Teixeira M.M."/>
            <person name="de Almeida L.G."/>
            <person name="Kubitschek-Barreira P."/>
            <person name="Alves F.L."/>
            <person name="Kioshima E.S."/>
            <person name="Abadio A.K."/>
            <person name="Fernandes L."/>
            <person name="Derengowski L.S."/>
            <person name="Ferreira K.S."/>
            <person name="Souza R.C."/>
            <person name="Ruiz J.C."/>
            <person name="de Andrade N.C."/>
            <person name="Paes H.C."/>
            <person name="Nicola A.M."/>
            <person name="Albuquerque P."/>
            <person name="Gerber A.L."/>
            <person name="Martins V.P."/>
            <person name="Peconick L.D."/>
            <person name="Neto A.V."/>
            <person name="Chaucanez C.B."/>
            <person name="Silva P.A."/>
            <person name="Cunha O.L."/>
            <person name="de Oliveira F.F."/>
            <person name="dos Santos T.C."/>
            <person name="Barros A.L."/>
            <person name="Soares M.A."/>
            <person name="de Oliveira L.M."/>
            <person name="Marini M.M."/>
            <person name="Villalobos-Duno H."/>
            <person name="Cunha M.M."/>
            <person name="de Hoog S."/>
            <person name="da Silveira J.F."/>
            <person name="Henrissat B."/>
            <person name="Nino-Vega G.A."/>
            <person name="Cisalpino P.S."/>
            <person name="Mora-Montes H.M."/>
            <person name="Almeida S.R."/>
            <person name="Stajich J.E."/>
            <person name="Lopes-Bezerra L.M."/>
            <person name="Vasconcelos A.T."/>
            <person name="Felipe M.S."/>
        </authorList>
    </citation>
    <scope>NUCLEOTIDE SEQUENCE [LARGE SCALE GENOMIC DNA]</scope>
    <source>
        <strain evidence="3 4">5110</strain>
    </source>
</reference>